<dbReference type="SUPFAM" id="SSF57850">
    <property type="entry name" value="RING/U-box"/>
    <property type="match status" value="2"/>
</dbReference>
<dbReference type="InterPro" id="IPR058030">
    <property type="entry name" value="TRIM8/14/16/25/29/45/65_CC"/>
</dbReference>
<feature type="domain" description="RING-type" evidence="8">
    <location>
        <begin position="173"/>
        <end position="212"/>
    </location>
</feature>
<dbReference type="SMART" id="SM00184">
    <property type="entry name" value="RING"/>
    <property type="match status" value="2"/>
</dbReference>
<keyword evidence="2" id="KW-0479">Metal-binding</keyword>
<dbReference type="InterPro" id="IPR006574">
    <property type="entry name" value="PRY"/>
</dbReference>
<dbReference type="Pfam" id="PF00622">
    <property type="entry name" value="SPRY"/>
    <property type="match status" value="1"/>
</dbReference>
<dbReference type="AlphaFoldDB" id="A0A060WV09"/>
<dbReference type="Pfam" id="PF13923">
    <property type="entry name" value="zf-C3HC4_2"/>
    <property type="match status" value="1"/>
</dbReference>
<dbReference type="InterPro" id="IPR001841">
    <property type="entry name" value="Znf_RING"/>
</dbReference>
<accession>A0A060WV09</accession>
<organism evidence="10 11">
    <name type="scientific">Oncorhynchus mykiss</name>
    <name type="common">Rainbow trout</name>
    <name type="synonym">Salmo gairdneri</name>
    <dbReference type="NCBI Taxonomy" id="8022"/>
    <lineage>
        <taxon>Eukaryota</taxon>
        <taxon>Metazoa</taxon>
        <taxon>Chordata</taxon>
        <taxon>Craniata</taxon>
        <taxon>Vertebrata</taxon>
        <taxon>Euteleostomi</taxon>
        <taxon>Actinopterygii</taxon>
        <taxon>Neopterygii</taxon>
        <taxon>Teleostei</taxon>
        <taxon>Protacanthopterygii</taxon>
        <taxon>Salmoniformes</taxon>
        <taxon>Salmonidae</taxon>
        <taxon>Salmoninae</taxon>
        <taxon>Oncorhynchus</taxon>
    </lineage>
</organism>
<dbReference type="SUPFAM" id="SSF57845">
    <property type="entry name" value="B-box zinc-binding domain"/>
    <property type="match status" value="1"/>
</dbReference>
<evidence type="ECO:0000256" key="5">
    <source>
        <dbReference type="ARBA" id="ARBA00022859"/>
    </source>
</evidence>
<dbReference type="InterPro" id="IPR051051">
    <property type="entry name" value="E3_ubiq-ligase_TRIM/RNF"/>
</dbReference>
<dbReference type="Gene3D" id="3.30.160.60">
    <property type="entry name" value="Classic Zinc Finger"/>
    <property type="match status" value="1"/>
</dbReference>
<protein>
    <submittedName>
        <fullName evidence="10">Uncharacterized protein</fullName>
    </submittedName>
</protein>
<dbReference type="EMBL" id="FR904628">
    <property type="protein sequence ID" value="CDQ68440.1"/>
    <property type="molecule type" value="Genomic_DNA"/>
</dbReference>
<evidence type="ECO:0000256" key="2">
    <source>
        <dbReference type="ARBA" id="ARBA00022723"/>
    </source>
</evidence>
<feature type="domain" description="B30.2/SPRY" evidence="9">
    <location>
        <begin position="495"/>
        <end position="691"/>
    </location>
</feature>
<dbReference type="Gene3D" id="3.30.40.10">
    <property type="entry name" value="Zinc/RING finger domain, C3HC4 (zinc finger)"/>
    <property type="match status" value="2"/>
</dbReference>
<dbReference type="Gene3D" id="4.10.830.40">
    <property type="match status" value="1"/>
</dbReference>
<evidence type="ECO:0000256" key="4">
    <source>
        <dbReference type="ARBA" id="ARBA00022833"/>
    </source>
</evidence>
<keyword evidence="1" id="KW-0399">Innate immunity</keyword>
<keyword evidence="7" id="KW-0175">Coiled coil</keyword>
<dbReference type="InterPro" id="IPR003877">
    <property type="entry name" value="SPRY_dom"/>
</dbReference>
<dbReference type="PANTHER" id="PTHR25465:SF49">
    <property type="entry name" value="BLOODTHIRSTY-RELATED GENE FAMILY, MEMBER 1-RELATED"/>
    <property type="match status" value="1"/>
</dbReference>
<dbReference type="InterPro" id="IPR013320">
    <property type="entry name" value="ConA-like_dom_sf"/>
</dbReference>
<dbReference type="FunFam" id="2.60.120.920:FF:000004">
    <property type="entry name" value="Butyrophilin subfamily 1 member A1"/>
    <property type="match status" value="1"/>
</dbReference>
<dbReference type="GO" id="GO:0008270">
    <property type="term" value="F:zinc ion binding"/>
    <property type="evidence" value="ECO:0007669"/>
    <property type="project" value="UniProtKB-KW"/>
</dbReference>
<feature type="coiled-coil region" evidence="7">
    <location>
        <begin position="351"/>
        <end position="443"/>
    </location>
</feature>
<sequence>MLPNNAHFFRIFFPLYPCTKPFPDFTPKKTSSSTGKKKSIYSVLFSGMSALPQCCICLDDFTNPVSIPCGHRFCLGCIGEYWRLHGACQCPLCMTCFPISIKWVHSYRVCATFTHFYTTSPIRPQLKTKPTLHNVAPREENQAALRAAPDMASPSLHSVNMDTPILIKHHLYCSICLDLFENPVTTHCGHSFCQSCLGRNLHLNDLTCPLCKKHLRGNPQVNIILRSLIQELKKAQESKPEEYSGALGEVACDVCTERKLKAHKSCLLCLASYCETHLQTHTSAERLKGHRLVAPVDDLDGRACLTHGRPLELYSRAEGRCVCALCMEEGHEVVSTETEWDKKKGELGSSLAEMQERILERERKVEEIRESMDLCKAQLDRERREIDSVFEVVMTTVEETRREALRPLEKRQQDMEREAEELTQELQKEIRQLRDIIGQLEDVANLEDHIHFLQTFPSLSGLGDGRDWTEVSLDTEVSFGTMRSSRSAMMEKIEQELEKLSSIELERILKFAVDVTLDPDTANIQLVLSEDGKEVRDGGKIQDLPDRPDRFDHFGSVLGHNMLTSGRSYWEVDVGNKTGWDLGIARGDANRKGQLSVNPTNGYWAIVHYNGDQYGALGDPPFLLSLMEKPQKVGVFVDYEEGLVSFYDVEAKAHIYSFTGYSFTGEMYPYLSPHLLNGKKNSDPLVITEIG</sequence>
<dbReference type="SUPFAM" id="SSF49899">
    <property type="entry name" value="Concanavalin A-like lectins/glucanases"/>
    <property type="match status" value="1"/>
</dbReference>
<dbReference type="Gene3D" id="2.60.120.920">
    <property type="match status" value="1"/>
</dbReference>
<feature type="domain" description="RING-type" evidence="8">
    <location>
        <begin position="54"/>
        <end position="93"/>
    </location>
</feature>
<dbReference type="Pfam" id="PF13765">
    <property type="entry name" value="PRY"/>
    <property type="match status" value="1"/>
</dbReference>
<dbReference type="PaxDb" id="8022-A0A060WV09"/>
<dbReference type="Pfam" id="PF25600">
    <property type="entry name" value="TRIM_CC"/>
    <property type="match status" value="1"/>
</dbReference>
<evidence type="ECO:0000256" key="3">
    <source>
        <dbReference type="ARBA" id="ARBA00022771"/>
    </source>
</evidence>
<dbReference type="PROSITE" id="PS00518">
    <property type="entry name" value="ZF_RING_1"/>
    <property type="match status" value="2"/>
</dbReference>
<dbReference type="InterPro" id="IPR013083">
    <property type="entry name" value="Znf_RING/FYVE/PHD"/>
</dbReference>
<dbReference type="Pfam" id="PF15227">
    <property type="entry name" value="zf-C3HC4_4"/>
    <property type="match status" value="1"/>
</dbReference>
<reference evidence="10" key="1">
    <citation type="journal article" date="2014" name="Nat. Commun.">
        <title>The rainbow trout genome provides novel insights into evolution after whole-genome duplication in vertebrates.</title>
        <authorList>
            <person name="Berthelot C."/>
            <person name="Brunet F."/>
            <person name="Chalopin D."/>
            <person name="Juanchich A."/>
            <person name="Bernard M."/>
            <person name="Noel B."/>
            <person name="Bento P."/>
            <person name="Da Silva C."/>
            <person name="Labadie K."/>
            <person name="Alberti A."/>
            <person name="Aury J.M."/>
            <person name="Louis A."/>
            <person name="Dehais P."/>
            <person name="Bardou P."/>
            <person name="Montfort J."/>
            <person name="Klopp C."/>
            <person name="Cabau C."/>
            <person name="Gaspin C."/>
            <person name="Thorgaard G.H."/>
            <person name="Boussaha M."/>
            <person name="Quillet E."/>
            <person name="Guyomard R."/>
            <person name="Galiana D."/>
            <person name="Bobe J."/>
            <person name="Volff J.N."/>
            <person name="Genet C."/>
            <person name="Wincker P."/>
            <person name="Jaillon O."/>
            <person name="Roest Crollius H."/>
            <person name="Guiguen Y."/>
        </authorList>
    </citation>
    <scope>NUCLEOTIDE SEQUENCE [LARGE SCALE GENOMIC DNA]</scope>
</reference>
<dbReference type="PANTHER" id="PTHR25465">
    <property type="entry name" value="B-BOX DOMAIN CONTAINING"/>
    <property type="match status" value="1"/>
</dbReference>
<gene>
    <name evidence="10" type="ORF">GSONMT00018288001</name>
</gene>
<dbReference type="STRING" id="8022.A0A060WV09"/>
<dbReference type="SMART" id="SM00589">
    <property type="entry name" value="PRY"/>
    <property type="match status" value="1"/>
</dbReference>
<dbReference type="InterPro" id="IPR003879">
    <property type="entry name" value="Butyrophylin_SPRY"/>
</dbReference>
<dbReference type="InterPro" id="IPR043136">
    <property type="entry name" value="B30.2/SPRY_sf"/>
</dbReference>
<keyword evidence="4" id="KW-0862">Zinc</keyword>
<keyword evidence="3 6" id="KW-0863">Zinc-finger</keyword>
<keyword evidence="5" id="KW-0391">Immunity</keyword>
<dbReference type="InterPro" id="IPR001870">
    <property type="entry name" value="B30.2/SPRY"/>
</dbReference>
<evidence type="ECO:0000259" key="8">
    <source>
        <dbReference type="PROSITE" id="PS50089"/>
    </source>
</evidence>
<dbReference type="CDD" id="cd19769">
    <property type="entry name" value="Bbox2_TRIM16-like"/>
    <property type="match status" value="1"/>
</dbReference>
<reference evidence="10" key="2">
    <citation type="submission" date="2014-03" db="EMBL/GenBank/DDBJ databases">
        <authorList>
            <person name="Genoscope - CEA"/>
        </authorList>
    </citation>
    <scope>NUCLEOTIDE SEQUENCE</scope>
</reference>
<dbReference type="GO" id="GO:0005737">
    <property type="term" value="C:cytoplasm"/>
    <property type="evidence" value="ECO:0007669"/>
    <property type="project" value="UniProtKB-ARBA"/>
</dbReference>
<evidence type="ECO:0000256" key="1">
    <source>
        <dbReference type="ARBA" id="ARBA00022588"/>
    </source>
</evidence>
<evidence type="ECO:0000259" key="9">
    <source>
        <dbReference type="PROSITE" id="PS50188"/>
    </source>
</evidence>
<evidence type="ECO:0000313" key="11">
    <source>
        <dbReference type="Proteomes" id="UP000193380"/>
    </source>
</evidence>
<dbReference type="InterPro" id="IPR017907">
    <property type="entry name" value="Znf_RING_CS"/>
</dbReference>
<dbReference type="SMART" id="SM00449">
    <property type="entry name" value="SPRY"/>
    <property type="match status" value="1"/>
</dbReference>
<dbReference type="GO" id="GO:0045087">
    <property type="term" value="P:innate immune response"/>
    <property type="evidence" value="ECO:0007669"/>
    <property type="project" value="UniProtKB-KW"/>
</dbReference>
<evidence type="ECO:0000256" key="6">
    <source>
        <dbReference type="PROSITE-ProRule" id="PRU00175"/>
    </source>
</evidence>
<dbReference type="PRINTS" id="PR01407">
    <property type="entry name" value="BUTYPHLNCDUF"/>
</dbReference>
<proteinExistence type="predicted"/>
<evidence type="ECO:0000313" key="10">
    <source>
        <dbReference type="EMBL" id="CDQ68440.1"/>
    </source>
</evidence>
<dbReference type="Proteomes" id="UP000193380">
    <property type="component" value="Unassembled WGS sequence"/>
</dbReference>
<dbReference type="PROSITE" id="PS50188">
    <property type="entry name" value="B302_SPRY"/>
    <property type="match status" value="1"/>
</dbReference>
<name>A0A060WV09_ONCMY</name>
<dbReference type="CDD" id="cd13733">
    <property type="entry name" value="SPRY_PRY_C-I_1"/>
    <property type="match status" value="1"/>
</dbReference>
<evidence type="ECO:0000256" key="7">
    <source>
        <dbReference type="SAM" id="Coils"/>
    </source>
</evidence>
<dbReference type="PROSITE" id="PS50089">
    <property type="entry name" value="ZF_RING_2"/>
    <property type="match status" value="2"/>
</dbReference>